<dbReference type="Ensembl" id="ENSVKKT00000009569.1">
    <property type="protein sequence ID" value="ENSVKKP00000009335.1"/>
    <property type="gene ID" value="ENSVKKG00000006617.1"/>
</dbReference>
<dbReference type="AlphaFoldDB" id="A0A8D2KUM3"/>
<protein>
    <submittedName>
        <fullName evidence="1">Uncharacterized protein</fullName>
    </submittedName>
</protein>
<name>A0A8D2KUM3_VARKO</name>
<reference evidence="1" key="1">
    <citation type="submission" date="2025-08" db="UniProtKB">
        <authorList>
            <consortium name="Ensembl"/>
        </authorList>
    </citation>
    <scope>IDENTIFICATION</scope>
</reference>
<keyword evidence="2" id="KW-1185">Reference proteome</keyword>
<accession>A0A8D2KUM3</accession>
<evidence type="ECO:0000313" key="1">
    <source>
        <dbReference type="Ensembl" id="ENSVKKP00000009335.1"/>
    </source>
</evidence>
<reference evidence="1" key="2">
    <citation type="submission" date="2025-09" db="UniProtKB">
        <authorList>
            <consortium name="Ensembl"/>
        </authorList>
    </citation>
    <scope>IDENTIFICATION</scope>
</reference>
<sequence length="108" mass="11718">MGRKGDAQEGLLGGTARWESGFGAVRKGPSVDPQFKPSALLARNPVQSLQFLLQMSPAKMLALGATAEKALLRVLTLLISFMEGSRRRASPADLKGWSGIYGRKRSFR</sequence>
<evidence type="ECO:0000313" key="2">
    <source>
        <dbReference type="Proteomes" id="UP000694545"/>
    </source>
</evidence>
<proteinExistence type="predicted"/>
<organism evidence="1 2">
    <name type="scientific">Varanus komodoensis</name>
    <name type="common">Komodo dragon</name>
    <dbReference type="NCBI Taxonomy" id="61221"/>
    <lineage>
        <taxon>Eukaryota</taxon>
        <taxon>Metazoa</taxon>
        <taxon>Chordata</taxon>
        <taxon>Craniata</taxon>
        <taxon>Vertebrata</taxon>
        <taxon>Euteleostomi</taxon>
        <taxon>Lepidosauria</taxon>
        <taxon>Squamata</taxon>
        <taxon>Bifurcata</taxon>
        <taxon>Unidentata</taxon>
        <taxon>Episquamata</taxon>
        <taxon>Toxicofera</taxon>
        <taxon>Anguimorpha</taxon>
        <taxon>Paleoanguimorpha</taxon>
        <taxon>Varanoidea</taxon>
        <taxon>Varanidae</taxon>
        <taxon>Varanus</taxon>
    </lineage>
</organism>
<dbReference type="Proteomes" id="UP000694545">
    <property type="component" value="Unplaced"/>
</dbReference>